<name>A0ABT4Q697_9BACL</name>
<dbReference type="Pfam" id="PF21882">
    <property type="entry name" value="Gp53-like_C"/>
    <property type="match status" value="1"/>
</dbReference>
<evidence type="ECO:0000259" key="1">
    <source>
        <dbReference type="Pfam" id="PF21882"/>
    </source>
</evidence>
<accession>A0ABT4Q697</accession>
<dbReference type="RefSeq" id="WP_269880819.1">
    <property type="nucleotide sequence ID" value="NZ_JAQAGZ010000004.1"/>
</dbReference>
<evidence type="ECO:0000313" key="2">
    <source>
        <dbReference type="EMBL" id="MCZ8512396.1"/>
    </source>
</evidence>
<comment type="caution">
    <text evidence="2">The sequence shown here is derived from an EMBL/GenBank/DDBJ whole genome shotgun (WGS) entry which is preliminary data.</text>
</comment>
<protein>
    <recommendedName>
        <fullName evidence="1">Putative tail fiber protein gp53-like C-terminal domain-containing protein</fullName>
    </recommendedName>
</protein>
<dbReference type="Proteomes" id="UP001527882">
    <property type="component" value="Unassembled WGS sequence"/>
</dbReference>
<sequence>MANSLYKVQPGQTVTPLATDINQYADMLNGVFDVGQITLAPQIGAPSITGVSAAAASGTGLGIGTYLYKLTYVTGYKKSDNTLIYSTETNGSVTISVTTTSGNQKVNLSGLPTSWPSTAIALRVYRTVAGGADGTQKLVTTIITPTSTYNDSTADGASGMAIPTTNTTGTTIPVSNVTGILSIANGGTGSSTQNFVDLTTVQTIGGNKTFTGDLSHNSTQAFIVGGGNGGFRFASDVTGVYIQSVNQARTGNGGPLWLTGYGGAAVAVKTGGGNTLDDGAGRATFTGEVSVQSPQSGVANYTPKITLRSWNGSAPAGAHFASNGATGGWYVSNYADNVATFSVDDNGNASLAGGLTFPVGKGVAFGGGAFIQSTGTQIAQIGSTSGFYWANNANNTQTMTLSNTGDLTVSGNLGVNGIPTFSNGANLFTNTGNAGIRLYETTTAGNAKHLRVSGNVFNIINKAYTASIFDVNDSGDTTVYGALTINGSGGSFANSKAANGYQKLPGGVIFQWCVVSAVANGTTNFNWPITFPTAFYVATATATDTSSAYELSIEGPTTSAATVRNHSGASQNVYIFAVGS</sequence>
<keyword evidence="3" id="KW-1185">Reference proteome</keyword>
<gene>
    <name evidence="2" type="ORF">O9H85_08110</name>
</gene>
<dbReference type="Gene3D" id="2.60.40.3940">
    <property type="match status" value="1"/>
</dbReference>
<feature type="domain" description="Putative tail fiber protein gp53-like C-terminal" evidence="1">
    <location>
        <begin position="503"/>
        <end position="579"/>
    </location>
</feature>
<evidence type="ECO:0000313" key="3">
    <source>
        <dbReference type="Proteomes" id="UP001527882"/>
    </source>
</evidence>
<organism evidence="2 3">
    <name type="scientific">Paenibacillus gyeongsangnamensis</name>
    <dbReference type="NCBI Taxonomy" id="3388067"/>
    <lineage>
        <taxon>Bacteria</taxon>
        <taxon>Bacillati</taxon>
        <taxon>Bacillota</taxon>
        <taxon>Bacilli</taxon>
        <taxon>Bacillales</taxon>
        <taxon>Paenibacillaceae</taxon>
        <taxon>Paenibacillus</taxon>
    </lineage>
</organism>
<dbReference type="EMBL" id="JAQAGZ010000004">
    <property type="protein sequence ID" value="MCZ8512396.1"/>
    <property type="molecule type" value="Genomic_DNA"/>
</dbReference>
<proteinExistence type="predicted"/>
<reference evidence="2 3" key="1">
    <citation type="submission" date="2022-12" db="EMBL/GenBank/DDBJ databases">
        <title>Draft genome sequence of Paenibacillus sp. dW9.</title>
        <authorList>
            <person name="Choi E.-W."/>
            <person name="Kim D.-U."/>
        </authorList>
    </citation>
    <scope>NUCLEOTIDE SEQUENCE [LARGE SCALE GENOMIC DNA]</scope>
    <source>
        <strain evidence="3">dW9</strain>
    </source>
</reference>
<dbReference type="InterPro" id="IPR054075">
    <property type="entry name" value="Gp53-like_C"/>
</dbReference>